<feature type="binding site" evidence="12">
    <location>
        <position position="251"/>
    </location>
    <ligand>
        <name>Zn(2+)</name>
        <dbReference type="ChEBI" id="CHEBI:29105"/>
    </ligand>
</feature>
<dbReference type="Pfam" id="PF09190">
    <property type="entry name" value="DALR_2"/>
    <property type="match status" value="1"/>
</dbReference>
<evidence type="ECO:0000256" key="8">
    <source>
        <dbReference type="ARBA" id="ARBA00022833"/>
    </source>
</evidence>
<dbReference type="EC" id="6.1.1.16" evidence="12"/>
<evidence type="ECO:0000256" key="4">
    <source>
        <dbReference type="ARBA" id="ARBA00022490"/>
    </source>
</evidence>
<dbReference type="SUPFAM" id="SSF47323">
    <property type="entry name" value="Anticodon-binding domain of a subclass of class I aminoacyl-tRNA synthetases"/>
    <property type="match status" value="1"/>
</dbReference>
<evidence type="ECO:0000256" key="10">
    <source>
        <dbReference type="ARBA" id="ARBA00022917"/>
    </source>
</evidence>
<dbReference type="InterPro" id="IPR014729">
    <property type="entry name" value="Rossmann-like_a/b/a_fold"/>
</dbReference>
<dbReference type="InterPro" id="IPR056411">
    <property type="entry name" value="CysS_C"/>
</dbReference>
<evidence type="ECO:0000256" key="12">
    <source>
        <dbReference type="HAMAP-Rule" id="MF_00041"/>
    </source>
</evidence>
<sequence>MEQKLFIYNTLSRRKELFEPLHAPNVGMYVCGPTVYGDPHLGHARPAITFDILFRYLKHLGYKVRYVRNITDVGHLEHDADEGDDKIAKKARLEQLEPMEIAQHYTNRYHQAMEALNVLPPSIEPHATGHIIEQEQLVQEIIDNGFAYESNGSVYFDIEKYNKVHRYGILSGRNLDDVINASRELDGVGEKRNQVDFAIWKKAQPEHIMRWLSPWSEGFPGWHCECTAMGRKYLGNHFDIHGGGMDLVFPHHECEIAQAVASQGDQMVRYWMHNNMITINGQKMGKSLGNFITLEQFFTGAHPSLEKAYTPMTIRFFILSAHYRGTVDFSNEALAASEKGLDRLMTGISGIGRIVPSAESDADTAKTVAELRGKCYDAMNDDMQTPVVISHLFEACRLVNILLDHKAAINEADLKELSDTMHLFAFDILGLREEKGGGSDEREEAYGKVMDMILDLRAKARANKDWATCDQIRDALKDAGFEVKDTKDGCVWRLNR</sequence>
<keyword evidence="15" id="KW-1185">Reference proteome</keyword>
<dbReference type="PANTHER" id="PTHR10890">
    <property type="entry name" value="CYSTEINYL-TRNA SYNTHETASE"/>
    <property type="match status" value="1"/>
</dbReference>
<evidence type="ECO:0000256" key="11">
    <source>
        <dbReference type="ARBA" id="ARBA00023146"/>
    </source>
</evidence>
<name>A0ABX2B0Z1_9BACT</name>
<keyword evidence="10 12" id="KW-0648">Protein biosynthesis</keyword>
<feature type="binding site" evidence="12">
    <location>
        <position position="286"/>
    </location>
    <ligand>
        <name>ATP</name>
        <dbReference type="ChEBI" id="CHEBI:30616"/>
    </ligand>
</feature>
<keyword evidence="8 12" id="KW-0862">Zinc</keyword>
<feature type="short sequence motif" description="'HIGH' region" evidence="12">
    <location>
        <begin position="33"/>
        <end position="43"/>
    </location>
</feature>
<evidence type="ECO:0000256" key="6">
    <source>
        <dbReference type="ARBA" id="ARBA00022723"/>
    </source>
</evidence>
<dbReference type="CDD" id="cd00672">
    <property type="entry name" value="CysRS_core"/>
    <property type="match status" value="1"/>
</dbReference>
<dbReference type="InterPro" id="IPR015803">
    <property type="entry name" value="Cys-tRNA-ligase"/>
</dbReference>
<keyword evidence="7 12" id="KW-0547">Nucleotide-binding</keyword>
<feature type="binding site" evidence="12">
    <location>
        <position position="255"/>
    </location>
    <ligand>
        <name>Zn(2+)</name>
        <dbReference type="ChEBI" id="CHEBI:29105"/>
    </ligand>
</feature>
<dbReference type="PRINTS" id="PR00983">
    <property type="entry name" value="TRNASYNTHCYS"/>
</dbReference>
<keyword evidence="4 12" id="KW-0963">Cytoplasm</keyword>
<protein>
    <recommendedName>
        <fullName evidence="12">Cysteine--tRNA ligase</fullName>
        <ecNumber evidence="12">6.1.1.16</ecNumber>
    </recommendedName>
    <alternativeName>
        <fullName evidence="12">Cysteinyl-tRNA synthetase</fullName>
        <shortName evidence="12">CysRS</shortName>
    </alternativeName>
</protein>
<evidence type="ECO:0000256" key="9">
    <source>
        <dbReference type="ARBA" id="ARBA00022840"/>
    </source>
</evidence>
<gene>
    <name evidence="12" type="primary">cysS</name>
    <name evidence="14" type="ORF">HPS54_06505</name>
</gene>
<comment type="similarity">
    <text evidence="2 12">Belongs to the class-I aminoacyl-tRNA synthetase family.</text>
</comment>
<comment type="cofactor">
    <cofactor evidence="12">
        <name>Zn(2+)</name>
        <dbReference type="ChEBI" id="CHEBI:29105"/>
    </cofactor>
    <text evidence="12">Binds 1 zinc ion per subunit.</text>
</comment>
<dbReference type="Gene3D" id="1.20.120.1910">
    <property type="entry name" value="Cysteine-tRNA ligase, C-terminal anti-codon recognition domain"/>
    <property type="match status" value="1"/>
</dbReference>
<comment type="subunit">
    <text evidence="3 12">Monomer.</text>
</comment>
<feature type="short sequence motif" description="'KMSKS' region" evidence="12">
    <location>
        <begin position="283"/>
        <end position="287"/>
    </location>
</feature>
<dbReference type="InterPro" id="IPR024909">
    <property type="entry name" value="Cys-tRNA/MSH_ligase"/>
</dbReference>
<evidence type="ECO:0000256" key="3">
    <source>
        <dbReference type="ARBA" id="ARBA00011245"/>
    </source>
</evidence>
<keyword evidence="5 12" id="KW-0436">Ligase</keyword>
<evidence type="ECO:0000256" key="5">
    <source>
        <dbReference type="ARBA" id="ARBA00022598"/>
    </source>
</evidence>
<reference evidence="14 15" key="1">
    <citation type="submission" date="2020-05" db="EMBL/GenBank/DDBJ databases">
        <title>Distinct polysaccharide utilization as determinants for interspecies competition between intestinal Prevotella spp.</title>
        <authorList>
            <person name="Galvez E.J.C."/>
            <person name="Iljazovic A."/>
            <person name="Strowig T."/>
        </authorList>
    </citation>
    <scope>NUCLEOTIDE SEQUENCE [LARGE SCALE GENOMIC DNA]</scope>
    <source>
        <strain evidence="14 15">PCHR</strain>
    </source>
</reference>
<feature type="binding site" evidence="12">
    <location>
        <position position="226"/>
    </location>
    <ligand>
        <name>Zn(2+)</name>
        <dbReference type="ChEBI" id="CHEBI:29105"/>
    </ligand>
</feature>
<dbReference type="InterPro" id="IPR009080">
    <property type="entry name" value="tRNAsynth_Ia_anticodon-bd"/>
</dbReference>
<dbReference type="InterPro" id="IPR015273">
    <property type="entry name" value="Cys-tRNA-synt_Ia_DALR"/>
</dbReference>
<dbReference type="EMBL" id="JABKKJ010000008">
    <property type="protein sequence ID" value="NPE25169.1"/>
    <property type="molecule type" value="Genomic_DNA"/>
</dbReference>
<dbReference type="Proteomes" id="UP000820977">
    <property type="component" value="Unassembled WGS sequence"/>
</dbReference>
<dbReference type="GO" id="GO:0004817">
    <property type="term" value="F:cysteine-tRNA ligase activity"/>
    <property type="evidence" value="ECO:0007669"/>
    <property type="project" value="UniProtKB-EC"/>
</dbReference>
<feature type="binding site" evidence="12">
    <location>
        <position position="31"/>
    </location>
    <ligand>
        <name>Zn(2+)</name>
        <dbReference type="ChEBI" id="CHEBI:29105"/>
    </ligand>
</feature>
<keyword evidence="6 12" id="KW-0479">Metal-binding</keyword>
<evidence type="ECO:0000259" key="13">
    <source>
        <dbReference type="SMART" id="SM00840"/>
    </source>
</evidence>
<dbReference type="SUPFAM" id="SSF52374">
    <property type="entry name" value="Nucleotidylyl transferase"/>
    <property type="match status" value="1"/>
</dbReference>
<comment type="caution">
    <text evidence="14">The sequence shown here is derived from an EMBL/GenBank/DDBJ whole genome shotgun (WGS) entry which is preliminary data.</text>
</comment>
<comment type="subcellular location">
    <subcellularLocation>
        <location evidence="1 12">Cytoplasm</location>
    </subcellularLocation>
</comment>
<evidence type="ECO:0000256" key="2">
    <source>
        <dbReference type="ARBA" id="ARBA00005594"/>
    </source>
</evidence>
<dbReference type="NCBIfam" id="TIGR00435">
    <property type="entry name" value="cysS"/>
    <property type="match status" value="1"/>
</dbReference>
<evidence type="ECO:0000256" key="7">
    <source>
        <dbReference type="ARBA" id="ARBA00022741"/>
    </source>
</evidence>
<dbReference type="SMART" id="SM00840">
    <property type="entry name" value="DALR_2"/>
    <property type="match status" value="1"/>
</dbReference>
<evidence type="ECO:0000313" key="15">
    <source>
        <dbReference type="Proteomes" id="UP000820977"/>
    </source>
</evidence>
<dbReference type="InterPro" id="IPR032678">
    <property type="entry name" value="tRNA-synt_1_cat_dom"/>
</dbReference>
<evidence type="ECO:0000313" key="14">
    <source>
        <dbReference type="EMBL" id="NPE25169.1"/>
    </source>
</evidence>
<evidence type="ECO:0000256" key="1">
    <source>
        <dbReference type="ARBA" id="ARBA00004496"/>
    </source>
</evidence>
<keyword evidence="9 12" id="KW-0067">ATP-binding</keyword>
<organism evidence="14 15">
    <name type="scientific">Xylanibacter caecicola</name>
    <dbReference type="NCBI Taxonomy" id="2736294"/>
    <lineage>
        <taxon>Bacteria</taxon>
        <taxon>Pseudomonadati</taxon>
        <taxon>Bacteroidota</taxon>
        <taxon>Bacteroidia</taxon>
        <taxon>Bacteroidales</taxon>
        <taxon>Prevotellaceae</taxon>
        <taxon>Xylanibacter</taxon>
    </lineage>
</organism>
<comment type="catalytic activity">
    <reaction evidence="12">
        <text>tRNA(Cys) + L-cysteine + ATP = L-cysteinyl-tRNA(Cys) + AMP + diphosphate</text>
        <dbReference type="Rhea" id="RHEA:17773"/>
        <dbReference type="Rhea" id="RHEA-COMP:9661"/>
        <dbReference type="Rhea" id="RHEA-COMP:9679"/>
        <dbReference type="ChEBI" id="CHEBI:30616"/>
        <dbReference type="ChEBI" id="CHEBI:33019"/>
        <dbReference type="ChEBI" id="CHEBI:35235"/>
        <dbReference type="ChEBI" id="CHEBI:78442"/>
        <dbReference type="ChEBI" id="CHEBI:78517"/>
        <dbReference type="ChEBI" id="CHEBI:456215"/>
        <dbReference type="EC" id="6.1.1.16"/>
    </reaction>
</comment>
<feature type="domain" description="Cysteinyl-tRNA synthetase class Ia DALR" evidence="13">
    <location>
        <begin position="374"/>
        <end position="440"/>
    </location>
</feature>
<dbReference type="HAMAP" id="MF_00041">
    <property type="entry name" value="Cys_tRNA_synth"/>
    <property type="match status" value="1"/>
</dbReference>
<dbReference type="Pfam" id="PF01406">
    <property type="entry name" value="tRNA-synt_1e"/>
    <property type="match status" value="1"/>
</dbReference>
<dbReference type="RefSeq" id="WP_172344659.1">
    <property type="nucleotide sequence ID" value="NZ_CASYYZ010000020.1"/>
</dbReference>
<dbReference type="Pfam" id="PF23493">
    <property type="entry name" value="CysS_C"/>
    <property type="match status" value="1"/>
</dbReference>
<accession>A0ABX2B0Z1</accession>
<keyword evidence="11 12" id="KW-0030">Aminoacyl-tRNA synthetase</keyword>
<dbReference type="PANTHER" id="PTHR10890:SF3">
    <property type="entry name" value="CYSTEINE--TRNA LIGASE, CYTOPLASMIC"/>
    <property type="match status" value="1"/>
</dbReference>
<proteinExistence type="inferred from homology"/>
<dbReference type="Gene3D" id="3.40.50.620">
    <property type="entry name" value="HUPs"/>
    <property type="match status" value="1"/>
</dbReference>